<dbReference type="InterPro" id="IPR027417">
    <property type="entry name" value="P-loop_NTPase"/>
</dbReference>
<dbReference type="Proteomes" id="UP000254701">
    <property type="component" value="Unassembled WGS sequence"/>
</dbReference>
<evidence type="ECO:0000256" key="4">
    <source>
        <dbReference type="ARBA" id="ARBA00022840"/>
    </source>
</evidence>
<keyword evidence="3" id="KW-0547">Nucleotide-binding</keyword>
<dbReference type="EC" id="3.6.3.-" evidence="6"/>
<evidence type="ECO:0000313" key="7">
    <source>
        <dbReference type="Proteomes" id="UP000254701"/>
    </source>
</evidence>
<proteinExistence type="inferred from homology"/>
<dbReference type="RefSeq" id="WP_115734177.1">
    <property type="nucleotide sequence ID" value="NZ_BAAAVY010000001.1"/>
</dbReference>
<accession>A0A381ILW8</accession>
<dbReference type="InterPro" id="IPR003593">
    <property type="entry name" value="AAA+_ATPase"/>
</dbReference>
<dbReference type="SMART" id="SM00382">
    <property type="entry name" value="AAA"/>
    <property type="match status" value="1"/>
</dbReference>
<evidence type="ECO:0000259" key="5">
    <source>
        <dbReference type="PROSITE" id="PS50893"/>
    </source>
</evidence>
<keyword evidence="4 6" id="KW-0067">ATP-binding</keyword>
<organism evidence="6 7">
    <name type="scientific">Aminobacter aminovorans</name>
    <name type="common">Chelatobacter heintzii</name>
    <dbReference type="NCBI Taxonomy" id="83263"/>
    <lineage>
        <taxon>Bacteria</taxon>
        <taxon>Pseudomonadati</taxon>
        <taxon>Pseudomonadota</taxon>
        <taxon>Alphaproteobacteria</taxon>
        <taxon>Hyphomicrobiales</taxon>
        <taxon>Phyllobacteriaceae</taxon>
        <taxon>Aminobacter</taxon>
    </lineage>
</organism>
<dbReference type="OrthoDB" id="9807242at2"/>
<dbReference type="PANTHER" id="PTHR42788:SF13">
    <property type="entry name" value="ALIPHATIC SULFONATES IMPORT ATP-BINDING PROTEIN SSUB"/>
    <property type="match status" value="1"/>
</dbReference>
<keyword evidence="2" id="KW-0813">Transport</keyword>
<dbReference type="Pfam" id="PF00005">
    <property type="entry name" value="ABC_tran"/>
    <property type="match status" value="1"/>
</dbReference>
<sequence>MIPIVQFEDVSKVFFKGATPIQALGRMSLTVRTGELLAVVGPSGCGKSTLLNMAAGLMKPGTGSIRYKGQAVMGANTQVAYVTQKDNLLPWRTVEQNVRLPLEMGAHRLLPETEKRARVARYIQMVGLAGFEHHYPKELSGGMRKRAQMARSLVYEPDTLLMDEPFGALDAQLKLALQAELLKTWEGSGKTLIFVTHDLTEAISLADRVVVMSGRPGRITAIADIRLPRPRDVFHIRFQPEFGVYFEELWAALKQDAPAGEDRK</sequence>
<dbReference type="InterPro" id="IPR003439">
    <property type="entry name" value="ABC_transporter-like_ATP-bd"/>
</dbReference>
<dbReference type="Gene3D" id="3.40.50.300">
    <property type="entry name" value="P-loop containing nucleotide triphosphate hydrolases"/>
    <property type="match status" value="1"/>
</dbReference>
<reference evidence="6 7" key="1">
    <citation type="submission" date="2018-06" db="EMBL/GenBank/DDBJ databases">
        <authorList>
            <consortium name="Pathogen Informatics"/>
            <person name="Doyle S."/>
        </authorList>
    </citation>
    <scope>NUCLEOTIDE SEQUENCE [LARGE SCALE GENOMIC DNA]</scope>
    <source>
        <strain evidence="6 7">NCTC10684</strain>
    </source>
</reference>
<dbReference type="GO" id="GO:0016887">
    <property type="term" value="F:ATP hydrolysis activity"/>
    <property type="evidence" value="ECO:0007669"/>
    <property type="project" value="InterPro"/>
</dbReference>
<name>A0A381ILW8_AMIAI</name>
<dbReference type="SUPFAM" id="SSF52540">
    <property type="entry name" value="P-loop containing nucleoside triphosphate hydrolases"/>
    <property type="match status" value="1"/>
</dbReference>
<dbReference type="InterPro" id="IPR050166">
    <property type="entry name" value="ABC_transporter_ATP-bind"/>
</dbReference>
<dbReference type="AlphaFoldDB" id="A0A381ILW8"/>
<dbReference type="CDD" id="cd03293">
    <property type="entry name" value="ABC_NrtD_SsuB_transporters"/>
    <property type="match status" value="1"/>
</dbReference>
<gene>
    <name evidence="6" type="primary">cmpD_6</name>
    <name evidence="6" type="ORF">NCTC10684_05167</name>
</gene>
<dbReference type="EMBL" id="UFSM01000002">
    <property type="protein sequence ID" value="SUY28488.1"/>
    <property type="molecule type" value="Genomic_DNA"/>
</dbReference>
<protein>
    <submittedName>
        <fullName evidence="6">Bicarbonate transport ATP-binding protein CmpD</fullName>
        <ecNumber evidence="6">3.6.3.-</ecNumber>
    </submittedName>
</protein>
<dbReference type="InterPro" id="IPR017871">
    <property type="entry name" value="ABC_transporter-like_CS"/>
</dbReference>
<comment type="similarity">
    <text evidence="1">Belongs to the ABC transporter superfamily.</text>
</comment>
<evidence type="ECO:0000256" key="1">
    <source>
        <dbReference type="ARBA" id="ARBA00005417"/>
    </source>
</evidence>
<evidence type="ECO:0000313" key="6">
    <source>
        <dbReference type="EMBL" id="SUY28488.1"/>
    </source>
</evidence>
<evidence type="ECO:0000256" key="2">
    <source>
        <dbReference type="ARBA" id="ARBA00022448"/>
    </source>
</evidence>
<feature type="domain" description="ABC transporter" evidence="5">
    <location>
        <begin position="5"/>
        <end position="239"/>
    </location>
</feature>
<evidence type="ECO:0000256" key="3">
    <source>
        <dbReference type="ARBA" id="ARBA00022741"/>
    </source>
</evidence>
<dbReference type="PROSITE" id="PS50893">
    <property type="entry name" value="ABC_TRANSPORTER_2"/>
    <property type="match status" value="1"/>
</dbReference>
<dbReference type="GO" id="GO:0005524">
    <property type="term" value="F:ATP binding"/>
    <property type="evidence" value="ECO:0007669"/>
    <property type="project" value="UniProtKB-KW"/>
</dbReference>
<keyword evidence="6" id="KW-0378">Hydrolase</keyword>
<dbReference type="PANTHER" id="PTHR42788">
    <property type="entry name" value="TAURINE IMPORT ATP-BINDING PROTEIN-RELATED"/>
    <property type="match status" value="1"/>
</dbReference>
<dbReference type="PROSITE" id="PS00211">
    <property type="entry name" value="ABC_TRANSPORTER_1"/>
    <property type="match status" value="1"/>
</dbReference>